<evidence type="ECO:0000256" key="1">
    <source>
        <dbReference type="ARBA" id="ARBA00022803"/>
    </source>
</evidence>
<keyword evidence="5" id="KW-1185">Reference proteome</keyword>
<evidence type="ECO:0000313" key="4">
    <source>
        <dbReference type="EMBL" id="EFC49278.1"/>
    </source>
</evidence>
<dbReference type="SMART" id="SM00028">
    <property type="entry name" value="TPR"/>
    <property type="match status" value="7"/>
</dbReference>
<dbReference type="PROSITE" id="PS50293">
    <property type="entry name" value="TPR_REGION"/>
    <property type="match status" value="1"/>
</dbReference>
<dbReference type="InParanoid" id="D2V1B9"/>
<reference evidence="4 5" key="1">
    <citation type="journal article" date="2010" name="Cell">
        <title>The genome of Naegleria gruberi illuminates early eukaryotic versatility.</title>
        <authorList>
            <person name="Fritz-Laylin L.K."/>
            <person name="Prochnik S.E."/>
            <person name="Ginger M.L."/>
            <person name="Dacks J.B."/>
            <person name="Carpenter M.L."/>
            <person name="Field M.C."/>
            <person name="Kuo A."/>
            <person name="Paredez A."/>
            <person name="Chapman J."/>
            <person name="Pham J."/>
            <person name="Shu S."/>
            <person name="Neupane R."/>
            <person name="Cipriano M."/>
            <person name="Mancuso J."/>
            <person name="Tu H."/>
            <person name="Salamov A."/>
            <person name="Lindquist E."/>
            <person name="Shapiro H."/>
            <person name="Lucas S."/>
            <person name="Grigoriev I.V."/>
            <person name="Cande W.Z."/>
            <person name="Fulton C."/>
            <person name="Rokhsar D.S."/>
            <person name="Dawson S.C."/>
        </authorList>
    </citation>
    <scope>NUCLEOTIDE SEQUENCE [LARGE SCALE GENOMIC DNA]</scope>
    <source>
        <strain evidence="4 5">NEG-M</strain>
    </source>
</reference>
<evidence type="ECO:0000256" key="2">
    <source>
        <dbReference type="ARBA" id="ARBA00038210"/>
    </source>
</evidence>
<name>D2V1B9_NAEGR</name>
<proteinExistence type="inferred from homology"/>
<dbReference type="InterPro" id="IPR019734">
    <property type="entry name" value="TPR_rpt"/>
</dbReference>
<dbReference type="Proteomes" id="UP000006671">
    <property type="component" value="Unassembled WGS sequence"/>
</dbReference>
<dbReference type="AlphaFoldDB" id="D2V1B9"/>
<dbReference type="SUPFAM" id="SSF48452">
    <property type="entry name" value="TPR-like"/>
    <property type="match status" value="2"/>
</dbReference>
<organism evidence="5">
    <name type="scientific">Naegleria gruberi</name>
    <name type="common">Amoeba</name>
    <dbReference type="NCBI Taxonomy" id="5762"/>
    <lineage>
        <taxon>Eukaryota</taxon>
        <taxon>Discoba</taxon>
        <taxon>Heterolobosea</taxon>
        <taxon>Tetramitia</taxon>
        <taxon>Eutetramitia</taxon>
        <taxon>Vahlkampfiidae</taxon>
        <taxon>Naegleria</taxon>
    </lineage>
</organism>
<gene>
    <name evidence="4" type="ORF">NAEGRDRAFT_62831</name>
</gene>
<dbReference type="STRING" id="5762.D2V1B9"/>
<accession>D2V1B9</accession>
<keyword evidence="1 3" id="KW-0802">TPR repeat</keyword>
<dbReference type="VEuPathDB" id="AmoebaDB:NAEGRDRAFT_62831"/>
<dbReference type="KEGG" id="ngr:NAEGRDRAFT_62831"/>
<dbReference type="Pfam" id="PF14559">
    <property type="entry name" value="TPR_19"/>
    <property type="match status" value="1"/>
</dbReference>
<dbReference type="GeneID" id="8855222"/>
<dbReference type="EMBL" id="GG738848">
    <property type="protein sequence ID" value="EFC49278.1"/>
    <property type="molecule type" value="Genomic_DNA"/>
</dbReference>
<dbReference type="RefSeq" id="XP_002682022.1">
    <property type="nucleotide sequence ID" value="XM_002681976.1"/>
</dbReference>
<evidence type="ECO:0000256" key="3">
    <source>
        <dbReference type="PROSITE-ProRule" id="PRU00339"/>
    </source>
</evidence>
<feature type="repeat" description="TPR" evidence="3">
    <location>
        <begin position="405"/>
        <end position="438"/>
    </location>
</feature>
<comment type="similarity">
    <text evidence="2">Belongs to the APC3/CDC27 family.</text>
</comment>
<protein>
    <submittedName>
        <fullName evidence="4">Predicted protein</fullName>
    </submittedName>
</protein>
<dbReference type="InterPro" id="IPR011990">
    <property type="entry name" value="TPR-like_helical_dom_sf"/>
</dbReference>
<evidence type="ECO:0000313" key="5">
    <source>
        <dbReference type="Proteomes" id="UP000006671"/>
    </source>
</evidence>
<dbReference type="PROSITE" id="PS50005">
    <property type="entry name" value="TPR"/>
    <property type="match status" value="2"/>
</dbReference>
<dbReference type="PANTHER" id="PTHR12558:SF13">
    <property type="entry name" value="CELL DIVISION CYCLE PROTEIN 27 HOMOLOG"/>
    <property type="match status" value="1"/>
</dbReference>
<dbReference type="Pfam" id="PF13181">
    <property type="entry name" value="TPR_8"/>
    <property type="match status" value="1"/>
</dbReference>
<dbReference type="Gene3D" id="1.25.40.10">
    <property type="entry name" value="Tetratricopeptide repeat domain"/>
    <property type="match status" value="3"/>
</dbReference>
<dbReference type="PANTHER" id="PTHR12558">
    <property type="entry name" value="CELL DIVISION CYCLE 16,23,27"/>
    <property type="match status" value="1"/>
</dbReference>
<feature type="repeat" description="TPR" evidence="3">
    <location>
        <begin position="205"/>
        <end position="238"/>
    </location>
</feature>
<sequence>MATLAPSSTTNSTSSTTTPVLDDKKILSFFLSCDKLKQNHKFPKMEKMCREFVVKNSNSVEIRYIATVRLYLALALRELLYFNDSVHHFKLAISECPSMGRDPIILTDFGHSLFSAGLYEEAQAKFDLALEIYCGESNEKDVAADSLDWSQDSILSKLTRNALDMEELKSGLAMCQLMILDPKTPEYKDILFILKPNNQYSITHSLTFYAIGLYYEMIKDYNKAIDHYNGALKKDQQFEAALERMAVCQMNLGQFDKAKSSYDLTLQMNKQNYRALYQLAKLHIRAGMPQLSKSKLRSILTLDKQVEKIESSEDRLKLISCLAESYFLLGVLEHSSHSETKKVIHELFQNAIKYFTIYRNMTVSDHQQREEEYHNTIGLCQYYCEKYEESLDCFTQSIASNPQSANGFYNKGMLFETLRDYKQSLQQYKHALQLSPHDSDCACSVKRIDRLLKKNAFLHHDLL</sequence>
<dbReference type="OrthoDB" id="2423701at2759"/>